<keyword evidence="4 5" id="KW-0520">NAD</keyword>
<comment type="pathway">
    <text evidence="5">Cofactor biosynthesis; NAD(+) biosynthesis; NAD(+) from deamido-NAD(+) (L-Gln route): step 1/1.</text>
</comment>
<keyword evidence="1 5" id="KW-0436">Ligase</keyword>
<dbReference type="Gene3D" id="1.10.10.1140">
    <property type="entry name" value="Glutamine-dependent NAD+ synthetase, C-terminal domain"/>
    <property type="match status" value="1"/>
</dbReference>
<comment type="catalytic activity">
    <reaction evidence="5">
        <text>deamido-NAD(+) + L-glutamine + ATP + H2O = L-glutamate + AMP + diphosphate + NAD(+) + H(+)</text>
        <dbReference type="Rhea" id="RHEA:24384"/>
        <dbReference type="ChEBI" id="CHEBI:15377"/>
        <dbReference type="ChEBI" id="CHEBI:15378"/>
        <dbReference type="ChEBI" id="CHEBI:29985"/>
        <dbReference type="ChEBI" id="CHEBI:30616"/>
        <dbReference type="ChEBI" id="CHEBI:33019"/>
        <dbReference type="ChEBI" id="CHEBI:57540"/>
        <dbReference type="ChEBI" id="CHEBI:58359"/>
        <dbReference type="ChEBI" id="CHEBI:58437"/>
        <dbReference type="ChEBI" id="CHEBI:456215"/>
        <dbReference type="EC" id="6.3.5.1"/>
    </reaction>
</comment>
<dbReference type="EMBL" id="FOCG01000002">
    <property type="protein sequence ID" value="SEM98649.1"/>
    <property type="molecule type" value="Genomic_DNA"/>
</dbReference>
<keyword evidence="2 5" id="KW-0547">Nucleotide-binding</keyword>
<dbReference type="EC" id="6.3.5.1" evidence="5"/>
<dbReference type="GO" id="GO:0005524">
    <property type="term" value="F:ATP binding"/>
    <property type="evidence" value="ECO:0007669"/>
    <property type="project" value="UniProtKB-UniRule"/>
</dbReference>
<protein>
    <recommendedName>
        <fullName evidence="5">Glutamine-dependent NAD(+) synthetase</fullName>
        <ecNumber evidence="5">6.3.5.1</ecNumber>
    </recommendedName>
    <alternativeName>
        <fullName evidence="5">NAD(+) synthase [glutamine-hydrolyzing]</fullName>
    </alternativeName>
</protein>
<dbReference type="AlphaFoldDB" id="A0A1H8CUS6"/>
<dbReference type="GO" id="GO:0005737">
    <property type="term" value="C:cytoplasm"/>
    <property type="evidence" value="ECO:0007669"/>
    <property type="project" value="InterPro"/>
</dbReference>
<evidence type="ECO:0000256" key="3">
    <source>
        <dbReference type="ARBA" id="ARBA00022840"/>
    </source>
</evidence>
<dbReference type="PANTHER" id="PTHR23090:SF9">
    <property type="entry name" value="GLUTAMINE-DEPENDENT NAD(+) SYNTHETASE"/>
    <property type="match status" value="1"/>
</dbReference>
<comment type="similarity">
    <text evidence="5">In the C-terminal section; belongs to the NAD synthetase family.</text>
</comment>
<evidence type="ECO:0000256" key="6">
    <source>
        <dbReference type="RuleBase" id="RU003811"/>
    </source>
</evidence>
<dbReference type="CDD" id="cd00553">
    <property type="entry name" value="NAD_synthase"/>
    <property type="match status" value="1"/>
</dbReference>
<evidence type="ECO:0000256" key="4">
    <source>
        <dbReference type="ARBA" id="ARBA00023027"/>
    </source>
</evidence>
<evidence type="ECO:0000256" key="1">
    <source>
        <dbReference type="ARBA" id="ARBA00022598"/>
    </source>
</evidence>
<keyword evidence="9" id="KW-1185">Reference proteome</keyword>
<evidence type="ECO:0000313" key="8">
    <source>
        <dbReference type="EMBL" id="SEM98649.1"/>
    </source>
</evidence>
<dbReference type="Gene3D" id="3.60.110.10">
    <property type="entry name" value="Carbon-nitrogen hydrolase"/>
    <property type="match status" value="1"/>
</dbReference>
<evidence type="ECO:0000313" key="9">
    <source>
        <dbReference type="Proteomes" id="UP000199158"/>
    </source>
</evidence>
<dbReference type="STRING" id="474960.SAMN05216180_2341"/>
<evidence type="ECO:0000256" key="5">
    <source>
        <dbReference type="PIRNR" id="PIRNR006630"/>
    </source>
</evidence>
<name>A0A1H8CUS6_9FIRM</name>
<dbReference type="InterPro" id="IPR022310">
    <property type="entry name" value="NAD/GMP_synthase"/>
</dbReference>
<accession>A0A1H8CUS6</accession>
<proteinExistence type="inferred from homology"/>
<dbReference type="PANTHER" id="PTHR23090">
    <property type="entry name" value="NH 3 /GLUTAMINE-DEPENDENT NAD + SYNTHETASE"/>
    <property type="match status" value="1"/>
</dbReference>
<dbReference type="GO" id="GO:0009435">
    <property type="term" value="P:NAD+ biosynthetic process"/>
    <property type="evidence" value="ECO:0007669"/>
    <property type="project" value="UniProtKB-UniRule"/>
</dbReference>
<dbReference type="InterPro" id="IPR003694">
    <property type="entry name" value="NAD_synthase"/>
</dbReference>
<dbReference type="PIRSF" id="PIRSF006630">
    <property type="entry name" value="NADS_GAT"/>
    <property type="match status" value="1"/>
</dbReference>
<evidence type="ECO:0000256" key="2">
    <source>
        <dbReference type="ARBA" id="ARBA00022741"/>
    </source>
</evidence>
<dbReference type="UniPathway" id="UPA00253">
    <property type="reaction ID" value="UER00334"/>
</dbReference>
<dbReference type="OrthoDB" id="9803818at2"/>
<dbReference type="InterPro" id="IPR041856">
    <property type="entry name" value="NAD+_synth_C"/>
</dbReference>
<dbReference type="Pfam" id="PF02540">
    <property type="entry name" value="NAD_synthase"/>
    <property type="match status" value="1"/>
</dbReference>
<dbReference type="SUPFAM" id="SSF56317">
    <property type="entry name" value="Carbon-nitrogen hydrolase"/>
    <property type="match status" value="1"/>
</dbReference>
<dbReference type="GO" id="GO:0004359">
    <property type="term" value="F:glutaminase activity"/>
    <property type="evidence" value="ECO:0007669"/>
    <property type="project" value="InterPro"/>
</dbReference>
<dbReference type="NCBIfam" id="TIGR00552">
    <property type="entry name" value="nadE"/>
    <property type="match status" value="1"/>
</dbReference>
<dbReference type="InterPro" id="IPR036526">
    <property type="entry name" value="C-N_Hydrolase_sf"/>
</dbReference>
<dbReference type="Gene3D" id="3.40.50.620">
    <property type="entry name" value="HUPs"/>
    <property type="match status" value="1"/>
</dbReference>
<organism evidence="8 9">
    <name type="scientific">Hydrogenoanaerobacterium saccharovorans</name>
    <dbReference type="NCBI Taxonomy" id="474960"/>
    <lineage>
        <taxon>Bacteria</taxon>
        <taxon>Bacillati</taxon>
        <taxon>Bacillota</taxon>
        <taxon>Clostridia</taxon>
        <taxon>Eubacteriales</taxon>
        <taxon>Oscillospiraceae</taxon>
        <taxon>Hydrogenoanaerobacterium</taxon>
    </lineage>
</organism>
<dbReference type="GO" id="GO:0003952">
    <property type="term" value="F:NAD+ synthase (glutamine-hydrolyzing) activity"/>
    <property type="evidence" value="ECO:0007669"/>
    <property type="project" value="UniProtKB-UniRule"/>
</dbReference>
<dbReference type="SUPFAM" id="SSF52402">
    <property type="entry name" value="Adenine nucleotide alpha hydrolases-like"/>
    <property type="match status" value="1"/>
</dbReference>
<keyword evidence="3 5" id="KW-0067">ATP-binding</keyword>
<dbReference type="InterPro" id="IPR014445">
    <property type="entry name" value="Gln-dep_NAD_synthase"/>
</dbReference>
<evidence type="ECO:0000259" key="7">
    <source>
        <dbReference type="Pfam" id="PF02540"/>
    </source>
</evidence>
<dbReference type="Proteomes" id="UP000199158">
    <property type="component" value="Unassembled WGS sequence"/>
</dbReference>
<comment type="similarity">
    <text evidence="6">Belongs to the NAD synthetase family.</text>
</comment>
<gene>
    <name evidence="8" type="ORF">SAMN05216180_2341</name>
</gene>
<dbReference type="InterPro" id="IPR014729">
    <property type="entry name" value="Rossmann-like_a/b/a_fold"/>
</dbReference>
<dbReference type="RefSeq" id="WP_092755347.1">
    <property type="nucleotide sequence ID" value="NZ_FOCG01000002.1"/>
</dbReference>
<feature type="domain" description="NAD/GMP synthase" evidence="7">
    <location>
        <begin position="307"/>
        <end position="501"/>
    </location>
</feature>
<reference evidence="8 9" key="1">
    <citation type="submission" date="2016-10" db="EMBL/GenBank/DDBJ databases">
        <authorList>
            <person name="de Groot N.N."/>
        </authorList>
    </citation>
    <scope>NUCLEOTIDE SEQUENCE [LARGE SCALE GENOMIC DNA]</scope>
    <source>
        <strain evidence="8 9">CGMCC 1.5070</strain>
    </source>
</reference>
<sequence>MNSLIRVCCISNRVRSMRPDECLDSICNAIDEVRESSPDIIVLPSFALTSAGCGSLFHNIALLDSAKNALDELRLITADMPCFVIAGLVIDDWNKPAPVCAVLHKGELIGFVPAEKSVTMQFDGEYSDKVLPANTVFSVGGCRFTVLSCTPDKLTLKTADILASGCDLVLCPSCAPIYAGYISDVRRAVRLISKSLGCAIALCNGGTGDTSSPHLFGGFAGIYECGDEMRFIAHKNADPETYADIVNADIDLDIIGSQKLGGVYVKPYYTIDVEETKKGILRRIPQNPFLNYSNRDAYISELFALQVSSLMNRLQNSGIQRVVLGISGGLDSTLALLVSARAIACMGLPASNILAVTMPGFGTTDRTYQNALSLIELLGCECREIPIKEACLQHFKDIGHNPDIHDVTYENAQARERTQILLDLANQNGGLVVGTGDLSEEALGWCTFGGDHLANFNVNICLTKNMVRAAVKYAADSDLFEGKEIRSVLKDILNTPVSPELLPADNNGEIVQKTEDILGKYDLHDFFTYYFIKYGFRPVKLYRYACVAFGTQLDAEDIKDKLVLFIKRFFGGQFKRSCAPDAASITETNLLGVNFYMPSDASCKALLEELEDFIV</sequence>